<dbReference type="InterPro" id="IPR004358">
    <property type="entry name" value="Sig_transdc_His_kin-like_C"/>
</dbReference>
<dbReference type="Pfam" id="PF00512">
    <property type="entry name" value="HisKA"/>
    <property type="match status" value="1"/>
</dbReference>
<dbReference type="EC" id="2.7.13.3" evidence="2"/>
<dbReference type="SMART" id="SM00091">
    <property type="entry name" value="PAS"/>
    <property type="match status" value="1"/>
</dbReference>
<dbReference type="Pfam" id="PF02518">
    <property type="entry name" value="HATPase_c"/>
    <property type="match status" value="1"/>
</dbReference>
<dbReference type="SUPFAM" id="SSF55874">
    <property type="entry name" value="ATPase domain of HSP90 chaperone/DNA topoisomerase II/histidine kinase"/>
    <property type="match status" value="1"/>
</dbReference>
<dbReference type="PRINTS" id="PR00344">
    <property type="entry name" value="BCTRLSENSOR"/>
</dbReference>
<evidence type="ECO:0000313" key="9">
    <source>
        <dbReference type="EMBL" id="SDL97550.1"/>
    </source>
</evidence>
<dbReference type="CDD" id="cd00130">
    <property type="entry name" value="PAS"/>
    <property type="match status" value="1"/>
</dbReference>
<dbReference type="SUPFAM" id="SSF55781">
    <property type="entry name" value="GAF domain-like"/>
    <property type="match status" value="2"/>
</dbReference>
<dbReference type="Pfam" id="PF13185">
    <property type="entry name" value="GAF_2"/>
    <property type="match status" value="2"/>
</dbReference>
<name>A0A1G9PFJ4_9EURY</name>
<dbReference type="AlphaFoldDB" id="A0A1G9PFJ4"/>
<evidence type="ECO:0000256" key="6">
    <source>
        <dbReference type="ARBA" id="ARBA00023012"/>
    </source>
</evidence>
<dbReference type="InterPro" id="IPR003018">
    <property type="entry name" value="GAF"/>
</dbReference>
<evidence type="ECO:0000256" key="5">
    <source>
        <dbReference type="ARBA" id="ARBA00022777"/>
    </source>
</evidence>
<proteinExistence type="predicted"/>
<dbReference type="InterPro" id="IPR003661">
    <property type="entry name" value="HisK_dim/P_dom"/>
</dbReference>
<dbReference type="PANTHER" id="PTHR43711">
    <property type="entry name" value="TWO-COMPONENT HISTIDINE KINASE"/>
    <property type="match status" value="1"/>
</dbReference>
<keyword evidence="10" id="KW-1185">Reference proteome</keyword>
<dbReference type="InterPro" id="IPR003594">
    <property type="entry name" value="HATPase_dom"/>
</dbReference>
<evidence type="ECO:0000256" key="4">
    <source>
        <dbReference type="ARBA" id="ARBA00022679"/>
    </source>
</evidence>
<dbReference type="Gene3D" id="3.30.450.20">
    <property type="entry name" value="PAS domain"/>
    <property type="match status" value="1"/>
</dbReference>
<dbReference type="CDD" id="cd00075">
    <property type="entry name" value="HATPase"/>
    <property type="match status" value="1"/>
</dbReference>
<dbReference type="Gene3D" id="3.30.565.10">
    <property type="entry name" value="Histidine kinase-like ATPase, C-terminal domain"/>
    <property type="match status" value="1"/>
</dbReference>
<dbReference type="GO" id="GO:0000155">
    <property type="term" value="F:phosphorelay sensor kinase activity"/>
    <property type="evidence" value="ECO:0007669"/>
    <property type="project" value="InterPro"/>
</dbReference>
<sequence>MLPIVMVPVIDTFRQMTPTVPLRVAVADTDSTLSDLLADVSEVDLQVGLPGASAPANGARLPDCLVVTDPNLDPGVVETVKRGRIPVIVVTEMPLSAFIEDEHIAGYVRPGETDADTRSHLLDELRWVTGHETRQQLRESTDRVTALHDATTTLVGATTTDELYRRTVDVANDILEFDICYVGTVEGEKIVPRAVSSDAPERGARTMHIDEGIAGKTYRTGESQLVRRVEEASEVEPARSEYQSGISVAIGDHGVFQAVATEPDMFDEQDLQLTELLIGHVAETLTRLKAEQSIRIRERKITRLHEGVTDLVSARSVEDLFQRTVEVAEGILEFDQSYVFVVEDGEFVTAAGAARDDPVDVGRLQMGRGALGETYRTGESRLTLDIEQDSVAEPVSGVFGSGISVPIDDVGVFQAVARDTRRFDETDLELAELLISHVTATLKRIEAESGLRSERDRLDALFENIPDAAIAFEFEGGQPIVQRVNSAFERVFGYGADEVVGENIDERIVPDGVATEANTFNEGLKSGTSLRAEVRRETADGPRDFLLHVVPISLDETNSGGYAIYTDVTEQKERERQLRRQNERLDEFASIVSHDLRNPLTVADGYLELARETATGGEAELERVADALDRMNALVEDLLTLARKGKVVGETSRIDLDEAAREAWTHLATADATLSVDTGLTLDADEPRLVELLGNLFRNAIEHGEASAVRIEGTAEGFAVEDDGHGIPVAERDEVFETGYTTTTDGTGFGLTIVRQIAEAHGWTVSVGGDDGGGARFEFEV</sequence>
<dbReference type="NCBIfam" id="TIGR00229">
    <property type="entry name" value="sensory_box"/>
    <property type="match status" value="1"/>
</dbReference>
<dbReference type="Pfam" id="PF13426">
    <property type="entry name" value="PAS_9"/>
    <property type="match status" value="1"/>
</dbReference>
<evidence type="ECO:0000313" key="10">
    <source>
        <dbReference type="Proteomes" id="UP000199451"/>
    </source>
</evidence>
<protein>
    <recommendedName>
        <fullName evidence="2">histidine kinase</fullName>
        <ecNumber evidence="2">2.7.13.3</ecNumber>
    </recommendedName>
</protein>
<feature type="domain" description="PAS" evidence="8">
    <location>
        <begin position="454"/>
        <end position="527"/>
    </location>
</feature>
<evidence type="ECO:0000259" key="7">
    <source>
        <dbReference type="PROSITE" id="PS50109"/>
    </source>
</evidence>
<dbReference type="InterPro" id="IPR005467">
    <property type="entry name" value="His_kinase_dom"/>
</dbReference>
<dbReference type="SUPFAM" id="SSF47384">
    <property type="entry name" value="Homodimeric domain of signal transducing histidine kinase"/>
    <property type="match status" value="1"/>
</dbReference>
<evidence type="ECO:0000259" key="8">
    <source>
        <dbReference type="PROSITE" id="PS50112"/>
    </source>
</evidence>
<evidence type="ECO:0000256" key="1">
    <source>
        <dbReference type="ARBA" id="ARBA00000085"/>
    </source>
</evidence>
<reference evidence="10" key="1">
    <citation type="submission" date="2016-10" db="EMBL/GenBank/DDBJ databases">
        <authorList>
            <person name="Varghese N."/>
            <person name="Submissions S."/>
        </authorList>
    </citation>
    <scope>NUCLEOTIDE SEQUENCE [LARGE SCALE GENOMIC DNA]</scope>
    <source>
        <strain evidence="10">CGMCC 1.10119</strain>
    </source>
</reference>
<dbReference type="STRING" id="660521.SAMN04487949_0367"/>
<dbReference type="PROSITE" id="PS50112">
    <property type="entry name" value="PAS"/>
    <property type="match status" value="1"/>
</dbReference>
<dbReference type="InterPro" id="IPR029016">
    <property type="entry name" value="GAF-like_dom_sf"/>
</dbReference>
<keyword evidence="3" id="KW-0597">Phosphoprotein</keyword>
<dbReference type="PANTHER" id="PTHR43711:SF1">
    <property type="entry name" value="HISTIDINE KINASE 1"/>
    <property type="match status" value="1"/>
</dbReference>
<keyword evidence="5" id="KW-0418">Kinase</keyword>
<keyword evidence="6" id="KW-0902">Two-component regulatory system</keyword>
<dbReference type="PROSITE" id="PS50109">
    <property type="entry name" value="HIS_KIN"/>
    <property type="match status" value="1"/>
</dbReference>
<dbReference type="SMART" id="SM00065">
    <property type="entry name" value="GAF"/>
    <property type="match status" value="2"/>
</dbReference>
<evidence type="ECO:0000256" key="3">
    <source>
        <dbReference type="ARBA" id="ARBA00022553"/>
    </source>
</evidence>
<evidence type="ECO:0000256" key="2">
    <source>
        <dbReference type="ARBA" id="ARBA00012438"/>
    </source>
</evidence>
<dbReference type="InterPro" id="IPR035965">
    <property type="entry name" value="PAS-like_dom_sf"/>
</dbReference>
<dbReference type="SMART" id="SM00388">
    <property type="entry name" value="HisKA"/>
    <property type="match status" value="1"/>
</dbReference>
<feature type="domain" description="Histidine kinase" evidence="7">
    <location>
        <begin position="591"/>
        <end position="781"/>
    </location>
</feature>
<dbReference type="EMBL" id="FNHL01000001">
    <property type="protein sequence ID" value="SDL97550.1"/>
    <property type="molecule type" value="Genomic_DNA"/>
</dbReference>
<dbReference type="SUPFAM" id="SSF55785">
    <property type="entry name" value="PYP-like sensor domain (PAS domain)"/>
    <property type="match status" value="1"/>
</dbReference>
<dbReference type="InterPro" id="IPR000014">
    <property type="entry name" value="PAS"/>
</dbReference>
<dbReference type="Gene3D" id="3.30.450.40">
    <property type="match status" value="2"/>
</dbReference>
<dbReference type="SMART" id="SM00387">
    <property type="entry name" value="HATPase_c"/>
    <property type="match status" value="1"/>
</dbReference>
<comment type="catalytic activity">
    <reaction evidence="1">
        <text>ATP + protein L-histidine = ADP + protein N-phospho-L-histidine.</text>
        <dbReference type="EC" id="2.7.13.3"/>
    </reaction>
</comment>
<dbReference type="InterPro" id="IPR036890">
    <property type="entry name" value="HATPase_C_sf"/>
</dbReference>
<dbReference type="Proteomes" id="UP000199451">
    <property type="component" value="Unassembled WGS sequence"/>
</dbReference>
<accession>A0A1G9PFJ4</accession>
<organism evidence="9 10">
    <name type="scientific">Halogranum gelatinilyticum</name>
    <dbReference type="NCBI Taxonomy" id="660521"/>
    <lineage>
        <taxon>Archaea</taxon>
        <taxon>Methanobacteriati</taxon>
        <taxon>Methanobacteriota</taxon>
        <taxon>Stenosarchaea group</taxon>
        <taxon>Halobacteria</taxon>
        <taxon>Halobacteriales</taxon>
        <taxon>Haloferacaceae</taxon>
    </lineage>
</organism>
<dbReference type="Gene3D" id="1.10.287.130">
    <property type="match status" value="1"/>
</dbReference>
<gene>
    <name evidence="9" type="ORF">SAMN04487949_0367</name>
</gene>
<dbReference type="InterPro" id="IPR036097">
    <property type="entry name" value="HisK_dim/P_sf"/>
</dbReference>
<keyword evidence="4" id="KW-0808">Transferase</keyword>
<dbReference type="CDD" id="cd00082">
    <property type="entry name" value="HisKA"/>
    <property type="match status" value="1"/>
</dbReference>
<dbReference type="InterPro" id="IPR050736">
    <property type="entry name" value="Sensor_HK_Regulatory"/>
</dbReference>